<dbReference type="AlphaFoldDB" id="A0A699TYG9"/>
<dbReference type="PANTHER" id="PTHR32518">
    <property type="match status" value="1"/>
</dbReference>
<feature type="non-terminal residue" evidence="2">
    <location>
        <position position="1"/>
    </location>
</feature>
<dbReference type="GO" id="GO:2001070">
    <property type="term" value="F:starch binding"/>
    <property type="evidence" value="ECO:0007669"/>
    <property type="project" value="InterPro"/>
</dbReference>
<organism evidence="2">
    <name type="scientific">Tanacetum cinerariifolium</name>
    <name type="common">Dalmatian daisy</name>
    <name type="synonym">Chrysanthemum cinerariifolium</name>
    <dbReference type="NCBI Taxonomy" id="118510"/>
    <lineage>
        <taxon>Eukaryota</taxon>
        <taxon>Viridiplantae</taxon>
        <taxon>Streptophyta</taxon>
        <taxon>Embryophyta</taxon>
        <taxon>Tracheophyta</taxon>
        <taxon>Spermatophyta</taxon>
        <taxon>Magnoliopsida</taxon>
        <taxon>eudicotyledons</taxon>
        <taxon>Gunneridae</taxon>
        <taxon>Pentapetalae</taxon>
        <taxon>asterids</taxon>
        <taxon>campanulids</taxon>
        <taxon>Asterales</taxon>
        <taxon>Asteraceae</taxon>
        <taxon>Asteroideae</taxon>
        <taxon>Anthemideae</taxon>
        <taxon>Anthemidinae</taxon>
        <taxon>Tanacetum</taxon>
    </lineage>
</organism>
<dbReference type="Pfam" id="PF00686">
    <property type="entry name" value="CBM_20"/>
    <property type="match status" value="2"/>
</dbReference>
<reference evidence="2" key="1">
    <citation type="journal article" date="2019" name="Sci. Rep.">
        <title>Draft genome of Tanacetum cinerariifolium, the natural source of mosquito coil.</title>
        <authorList>
            <person name="Yamashiro T."/>
            <person name="Shiraishi A."/>
            <person name="Satake H."/>
            <person name="Nakayama K."/>
        </authorList>
    </citation>
    <scope>NUCLEOTIDE SEQUENCE</scope>
</reference>
<proteinExistence type="predicted"/>
<sequence>AAALPLHYDEATTRWSAEIDVPAEAVAAPITYKYVLLTEGGGVVWEWGANRTLSLDAAGATRLEVRDFWRVPVQDDHELFTAAFTNALFRRPAAAPTAATAKAATAKKAKKKAAPTVAAEAPAAPANLRLRLAAPRVATAHQVCVLGSDPALGAWDQGPAVVLSDAAYPYWQVDVTLAHPEAELQYKYGIWDAATQTV</sequence>
<feature type="domain" description="CBM20" evidence="1">
    <location>
        <begin position="1"/>
        <end position="71"/>
    </location>
</feature>
<feature type="non-terminal residue" evidence="2">
    <location>
        <position position="198"/>
    </location>
</feature>
<name>A0A699TYG9_TANCI</name>
<gene>
    <name evidence="2" type="ORF">Tci_887971</name>
</gene>
<dbReference type="SUPFAM" id="SSF49452">
    <property type="entry name" value="Starch-binding domain-like"/>
    <property type="match status" value="2"/>
</dbReference>
<dbReference type="PROSITE" id="PS51166">
    <property type="entry name" value="CBM20"/>
    <property type="match status" value="2"/>
</dbReference>
<dbReference type="InterPro" id="IPR013784">
    <property type="entry name" value="Carb-bd-like_fold"/>
</dbReference>
<dbReference type="PANTHER" id="PTHR32518:SF3">
    <property type="entry name" value="4-ALPHA-GLUCANOTRANSFERASE"/>
    <property type="match status" value="1"/>
</dbReference>
<accession>A0A699TYG9</accession>
<dbReference type="Gene3D" id="2.60.40.10">
    <property type="entry name" value="Immunoglobulins"/>
    <property type="match status" value="2"/>
</dbReference>
<dbReference type="InterPro" id="IPR002044">
    <property type="entry name" value="CBM20"/>
</dbReference>
<feature type="domain" description="CBM20" evidence="1">
    <location>
        <begin position="120"/>
        <end position="198"/>
    </location>
</feature>
<protein>
    <recommendedName>
        <fullName evidence="1">CBM20 domain-containing protein</fullName>
    </recommendedName>
</protein>
<evidence type="ECO:0000259" key="1">
    <source>
        <dbReference type="PROSITE" id="PS51166"/>
    </source>
</evidence>
<evidence type="ECO:0000313" key="2">
    <source>
        <dbReference type="EMBL" id="GFD16002.1"/>
    </source>
</evidence>
<dbReference type="InterPro" id="IPR013783">
    <property type="entry name" value="Ig-like_fold"/>
</dbReference>
<comment type="caution">
    <text evidence="2">The sequence shown here is derived from an EMBL/GenBank/DDBJ whole genome shotgun (WGS) entry which is preliminary data.</text>
</comment>
<dbReference type="EMBL" id="BKCJ011290395">
    <property type="protein sequence ID" value="GFD16002.1"/>
    <property type="molecule type" value="Genomic_DNA"/>
</dbReference>